<evidence type="ECO:0000313" key="2">
    <source>
        <dbReference type="EMBL" id="KAF6227183.1"/>
    </source>
</evidence>
<sequence>MESVELSANEMPAFGDLINLSAEKLQELETVLSSILALPVARETYAQIIDGKPTRTPYSEDIKAHRSGLLETIIVNDNSKPSDGALQQYEEIRRTFVPQGLKIDLELTQAYQNALPGSREHLLRLLQIAAASVNALAGMIYASFHPDTKIMPPEPREGHFWQFRTTDHFYVDFYHTNYRRFQRYPFGLLNVVGYWAEAELFGGVVLFERVESSSKIINAFLHPQTAARAYQLSEQQLKSFADLGIAGDAAKSAGAETVLPFAKEPDARTELTFAKVGKAPLRIYKNEYDQPPVSYLPEDPGCVKMGDGESGAKFDDLMKFVQEKGWDRAPTYPAPFESQPSLRDAYSARDGASFSSKDGSHSANNEGP</sequence>
<keyword evidence="3" id="KW-1185">Reference proteome</keyword>
<evidence type="ECO:0000313" key="3">
    <source>
        <dbReference type="Proteomes" id="UP000593566"/>
    </source>
</evidence>
<dbReference type="EMBL" id="JACCJB010000005">
    <property type="protein sequence ID" value="KAF6227183.1"/>
    <property type="molecule type" value="Genomic_DNA"/>
</dbReference>
<accession>A0A8H6CPJ8</accession>
<dbReference type="GeneID" id="59337020"/>
<feature type="region of interest" description="Disordered" evidence="1">
    <location>
        <begin position="328"/>
        <end position="368"/>
    </location>
</feature>
<organism evidence="2 3">
    <name type="scientific">Letharia lupina</name>
    <dbReference type="NCBI Taxonomy" id="560253"/>
    <lineage>
        <taxon>Eukaryota</taxon>
        <taxon>Fungi</taxon>
        <taxon>Dikarya</taxon>
        <taxon>Ascomycota</taxon>
        <taxon>Pezizomycotina</taxon>
        <taxon>Lecanoromycetes</taxon>
        <taxon>OSLEUM clade</taxon>
        <taxon>Lecanoromycetidae</taxon>
        <taxon>Lecanorales</taxon>
        <taxon>Lecanorineae</taxon>
        <taxon>Parmeliaceae</taxon>
        <taxon>Letharia</taxon>
    </lineage>
</organism>
<dbReference type="RefSeq" id="XP_037155491.1">
    <property type="nucleotide sequence ID" value="XM_037299490.1"/>
</dbReference>
<feature type="compositionally biased region" description="Polar residues" evidence="1">
    <location>
        <begin position="353"/>
        <end position="368"/>
    </location>
</feature>
<evidence type="ECO:0000256" key="1">
    <source>
        <dbReference type="SAM" id="MobiDB-lite"/>
    </source>
</evidence>
<reference evidence="2 3" key="1">
    <citation type="journal article" date="2020" name="Genomics">
        <title>Complete, high-quality genomes from long-read metagenomic sequencing of two wolf lichen thalli reveals enigmatic genome architecture.</title>
        <authorList>
            <person name="McKenzie S.K."/>
            <person name="Walston R.F."/>
            <person name="Allen J.L."/>
        </authorList>
    </citation>
    <scope>NUCLEOTIDE SEQUENCE [LARGE SCALE GENOMIC DNA]</scope>
    <source>
        <strain evidence="2">WasteWater1</strain>
    </source>
</reference>
<dbReference type="AlphaFoldDB" id="A0A8H6CPJ8"/>
<protein>
    <submittedName>
        <fullName evidence="2">Uncharacterized protein</fullName>
    </submittedName>
</protein>
<name>A0A8H6CPJ8_9LECA</name>
<comment type="caution">
    <text evidence="2">The sequence shown here is derived from an EMBL/GenBank/DDBJ whole genome shotgun (WGS) entry which is preliminary data.</text>
</comment>
<proteinExistence type="predicted"/>
<gene>
    <name evidence="2" type="ORF">HO133_008625</name>
</gene>
<dbReference type="Proteomes" id="UP000593566">
    <property type="component" value="Unassembled WGS sequence"/>
</dbReference>